<dbReference type="Pfam" id="PF03683">
    <property type="entry name" value="UPF0175"/>
    <property type="match status" value="1"/>
</dbReference>
<proteinExistence type="inferred from homology"/>
<evidence type="ECO:0000313" key="3">
    <source>
        <dbReference type="Proteomes" id="UP000005317"/>
    </source>
</evidence>
<keyword evidence="3" id="KW-1185">Reference proteome</keyword>
<gene>
    <name evidence="2" type="ORF">Thini_0238</name>
</gene>
<evidence type="ECO:0000256" key="1">
    <source>
        <dbReference type="ARBA" id="ARBA00009981"/>
    </source>
</evidence>
<dbReference type="SUPFAM" id="SSF143120">
    <property type="entry name" value="YefM-like"/>
    <property type="match status" value="1"/>
</dbReference>
<accession>A0A656HBS3</accession>
<dbReference type="Proteomes" id="UP000005317">
    <property type="component" value="Unassembled WGS sequence"/>
</dbReference>
<sequence length="108" mass="11963">MQTFTIRDLREHTGELSRTVEQGHLTLVTKHGQPLFVGIPFSESLLAFGVHVALATQLFQSHSMSLGKAAKLARMSIAEFTEHVSRLGIPVVDYDPAELDQELAYLNT</sequence>
<dbReference type="InterPro" id="IPR005368">
    <property type="entry name" value="UPF0175"/>
</dbReference>
<dbReference type="EMBL" id="JH651384">
    <property type="protein sequence ID" value="EIJ32900.1"/>
    <property type="molecule type" value="Genomic_DNA"/>
</dbReference>
<dbReference type="NCBIfam" id="TIGR01552">
    <property type="entry name" value="phd_fam"/>
    <property type="match status" value="1"/>
</dbReference>
<evidence type="ECO:0000313" key="2">
    <source>
        <dbReference type="EMBL" id="EIJ32900.1"/>
    </source>
</evidence>
<protein>
    <submittedName>
        <fullName evidence="2">Prevent-host-death family protein</fullName>
    </submittedName>
</protein>
<reference evidence="3" key="1">
    <citation type="journal article" date="2011" name="Stand. Genomic Sci.">
        <title>Genome sequence of the filamentous, gliding Thiothrix nivea neotype strain (JP2(T)).</title>
        <authorList>
            <person name="Lapidus A."/>
            <person name="Nolan M."/>
            <person name="Lucas S."/>
            <person name="Glavina Del Rio T."/>
            <person name="Tice H."/>
            <person name="Cheng J.F."/>
            <person name="Tapia R."/>
            <person name="Han C."/>
            <person name="Goodwin L."/>
            <person name="Pitluck S."/>
            <person name="Liolios K."/>
            <person name="Pagani I."/>
            <person name="Ivanova N."/>
            <person name="Huntemann M."/>
            <person name="Mavromatis K."/>
            <person name="Mikhailova N."/>
            <person name="Pati A."/>
            <person name="Chen A."/>
            <person name="Palaniappan K."/>
            <person name="Land M."/>
            <person name="Brambilla E.M."/>
            <person name="Rohde M."/>
            <person name="Abt B."/>
            <person name="Verbarg S."/>
            <person name="Goker M."/>
            <person name="Bristow J."/>
            <person name="Eisen J.A."/>
            <person name="Markowitz V."/>
            <person name="Hugenholtz P."/>
            <person name="Kyrpides N.C."/>
            <person name="Klenk H.P."/>
            <person name="Woyke T."/>
        </authorList>
    </citation>
    <scope>NUCLEOTIDE SEQUENCE [LARGE SCALE GENOMIC DNA]</scope>
    <source>
        <strain evidence="3">ATCC 35100 / DSM 5205 / JP2</strain>
    </source>
</reference>
<comment type="similarity">
    <text evidence="1">Belongs to the phD/YefM antitoxin family.</text>
</comment>
<dbReference type="AlphaFoldDB" id="A0A656HBS3"/>
<dbReference type="OrthoDB" id="9134981at2"/>
<dbReference type="RefSeq" id="WP_002706863.1">
    <property type="nucleotide sequence ID" value="NZ_JH651384.1"/>
</dbReference>
<name>A0A656HBS3_THINJ</name>
<dbReference type="InterPro" id="IPR036165">
    <property type="entry name" value="YefM-like_sf"/>
</dbReference>
<organism evidence="2 3">
    <name type="scientific">Thiothrix nivea (strain ATCC 35100 / DSM 5205 / JP2)</name>
    <dbReference type="NCBI Taxonomy" id="870187"/>
    <lineage>
        <taxon>Bacteria</taxon>
        <taxon>Pseudomonadati</taxon>
        <taxon>Pseudomonadota</taxon>
        <taxon>Gammaproteobacteria</taxon>
        <taxon>Thiotrichales</taxon>
        <taxon>Thiotrichaceae</taxon>
        <taxon>Thiothrix</taxon>
    </lineage>
</organism>